<dbReference type="EMBL" id="CP058952">
    <property type="protein sequence ID" value="QLI82399.1"/>
    <property type="molecule type" value="Genomic_DNA"/>
</dbReference>
<dbReference type="AlphaFoldDB" id="A0A7D5VAR6"/>
<proteinExistence type="predicted"/>
<evidence type="ECO:0000259" key="3">
    <source>
        <dbReference type="Pfam" id="PF04366"/>
    </source>
</evidence>
<reference evidence="4 5" key="1">
    <citation type="journal article" date="2016" name="Int. J. Syst. Evol. Microbiol.">
        <title>Chitinibacter fontanus sp. nov., isolated from a spring.</title>
        <authorList>
            <person name="Sheu S.Y."/>
            <person name="Li Y.S."/>
            <person name="Young C.C."/>
            <person name="Chen W.M."/>
        </authorList>
    </citation>
    <scope>NUCLEOTIDE SEQUENCE [LARGE SCALE GENOMIC DNA]</scope>
    <source>
        <strain evidence="4 5">STM-7</strain>
    </source>
</reference>
<keyword evidence="2" id="KW-0732">Signal</keyword>
<sequence length="201" mass="21097">MLLRQLFIAAAAMTLSTPIWAEGNAPDKSHAESKEQQKTPAQRRAEIDKVSQHSLAQIYKKYPAAKAQIAKAAGYAVFRTGGFTAVFLGAGGGEGVAVSKGKKTYMTMVQGKVGLGLGAKETQEVLVFTEQTAFDNFVNSGWTADANATAAAKASEKGVGITGAKQVAQGIYVYQLTKTGLVAEATVAGSKYSVDKELNSK</sequence>
<evidence type="ECO:0000256" key="2">
    <source>
        <dbReference type="SAM" id="SignalP"/>
    </source>
</evidence>
<protein>
    <recommendedName>
        <fullName evidence="3">Ysc84 actin-binding domain-containing protein</fullName>
    </recommendedName>
</protein>
<keyword evidence="5" id="KW-1185">Reference proteome</keyword>
<dbReference type="RefSeq" id="WP_180306479.1">
    <property type="nucleotide sequence ID" value="NZ_CP058952.1"/>
</dbReference>
<dbReference type="InterPro" id="IPR007461">
    <property type="entry name" value="Ysc84_actin-binding"/>
</dbReference>
<evidence type="ECO:0000256" key="1">
    <source>
        <dbReference type="SAM" id="MobiDB-lite"/>
    </source>
</evidence>
<feature type="domain" description="Ysc84 actin-binding" evidence="3">
    <location>
        <begin position="111"/>
        <end position="201"/>
    </location>
</feature>
<dbReference type="KEGG" id="cfon:HZU75_13180"/>
<feature type="compositionally biased region" description="Basic and acidic residues" evidence="1">
    <location>
        <begin position="25"/>
        <end position="43"/>
    </location>
</feature>
<feature type="signal peptide" evidence="2">
    <location>
        <begin position="1"/>
        <end position="21"/>
    </location>
</feature>
<gene>
    <name evidence="4" type="ORF">HZU75_13180</name>
</gene>
<dbReference type="Proteomes" id="UP000510822">
    <property type="component" value="Chromosome"/>
</dbReference>
<name>A0A7D5VAR6_9NEIS</name>
<accession>A0A7D5VAR6</accession>
<organism evidence="4 5">
    <name type="scientific">Chitinibacter fontanus</name>
    <dbReference type="NCBI Taxonomy" id="1737446"/>
    <lineage>
        <taxon>Bacteria</taxon>
        <taxon>Pseudomonadati</taxon>
        <taxon>Pseudomonadota</taxon>
        <taxon>Betaproteobacteria</taxon>
        <taxon>Neisseriales</taxon>
        <taxon>Chitinibacteraceae</taxon>
        <taxon>Chitinibacter</taxon>
    </lineage>
</organism>
<feature type="chain" id="PRO_5028816997" description="Ysc84 actin-binding domain-containing protein" evidence="2">
    <location>
        <begin position="22"/>
        <end position="201"/>
    </location>
</feature>
<dbReference type="Pfam" id="PF04366">
    <property type="entry name" value="Ysc84"/>
    <property type="match status" value="1"/>
</dbReference>
<feature type="region of interest" description="Disordered" evidence="1">
    <location>
        <begin position="23"/>
        <end position="43"/>
    </location>
</feature>
<evidence type="ECO:0000313" key="5">
    <source>
        <dbReference type="Proteomes" id="UP000510822"/>
    </source>
</evidence>
<evidence type="ECO:0000313" key="4">
    <source>
        <dbReference type="EMBL" id="QLI82399.1"/>
    </source>
</evidence>